<dbReference type="Gene3D" id="3.40.1360.10">
    <property type="match status" value="1"/>
</dbReference>
<protein>
    <submittedName>
        <fullName evidence="8">Recombination protein RecR</fullName>
    </submittedName>
</protein>
<dbReference type="PROSITE" id="PS50880">
    <property type="entry name" value="TOPRIM"/>
    <property type="match status" value="1"/>
</dbReference>
<dbReference type="GO" id="GO:0008270">
    <property type="term" value="F:zinc ion binding"/>
    <property type="evidence" value="ECO:0007669"/>
    <property type="project" value="UniProtKB-KW"/>
</dbReference>
<dbReference type="Pfam" id="PF02132">
    <property type="entry name" value="RecR_ZnF"/>
    <property type="match status" value="1"/>
</dbReference>
<dbReference type="InterPro" id="IPR023627">
    <property type="entry name" value="Rcmb_RecR"/>
</dbReference>
<keyword evidence="3" id="KW-0863">Zinc-finger</keyword>
<keyword evidence="5" id="KW-0233">DNA recombination</keyword>
<dbReference type="SUPFAM" id="SSF111304">
    <property type="entry name" value="Recombination protein RecR"/>
    <property type="match status" value="1"/>
</dbReference>
<dbReference type="HAMAP" id="MF_00017">
    <property type="entry name" value="RecR"/>
    <property type="match status" value="1"/>
</dbReference>
<keyword evidence="2" id="KW-0227">DNA damage</keyword>
<proteinExistence type="inferred from homology"/>
<dbReference type="PROSITE" id="PS01300">
    <property type="entry name" value="RECR"/>
    <property type="match status" value="1"/>
</dbReference>
<accession>A0A1W1CVH6</accession>
<dbReference type="Pfam" id="PF21176">
    <property type="entry name" value="RecR_HhH"/>
    <property type="match status" value="1"/>
</dbReference>
<evidence type="ECO:0000313" key="8">
    <source>
        <dbReference type="EMBL" id="SFV69878.1"/>
    </source>
</evidence>
<dbReference type="NCBIfam" id="TIGR00615">
    <property type="entry name" value="recR"/>
    <property type="match status" value="1"/>
</dbReference>
<dbReference type="PANTHER" id="PTHR30446">
    <property type="entry name" value="RECOMBINATION PROTEIN RECR"/>
    <property type="match status" value="1"/>
</dbReference>
<evidence type="ECO:0000256" key="2">
    <source>
        <dbReference type="ARBA" id="ARBA00022763"/>
    </source>
</evidence>
<dbReference type="AlphaFoldDB" id="A0A1W1CVH6"/>
<dbReference type="EMBL" id="FPHI01000044">
    <property type="protein sequence ID" value="SFV69878.1"/>
    <property type="molecule type" value="Genomic_DNA"/>
</dbReference>
<dbReference type="GO" id="GO:0006310">
    <property type="term" value="P:DNA recombination"/>
    <property type="evidence" value="ECO:0007669"/>
    <property type="project" value="UniProtKB-KW"/>
</dbReference>
<dbReference type="Gene3D" id="3.30.60.80">
    <property type="match status" value="1"/>
</dbReference>
<keyword evidence="6" id="KW-0234">DNA repair</keyword>
<feature type="domain" description="Toprim" evidence="7">
    <location>
        <begin position="83"/>
        <end position="167"/>
    </location>
</feature>
<gene>
    <name evidence="8" type="ORF">MNB_SV-3-608</name>
</gene>
<evidence type="ECO:0000259" key="7">
    <source>
        <dbReference type="PROSITE" id="PS50880"/>
    </source>
</evidence>
<reference evidence="8" key="1">
    <citation type="submission" date="2016-10" db="EMBL/GenBank/DDBJ databases">
        <authorList>
            <person name="de Groot N.N."/>
        </authorList>
    </citation>
    <scope>NUCLEOTIDE SEQUENCE</scope>
</reference>
<dbReference type="GO" id="GO:0006281">
    <property type="term" value="P:DNA repair"/>
    <property type="evidence" value="ECO:0007669"/>
    <property type="project" value="UniProtKB-KW"/>
</dbReference>
<dbReference type="Pfam" id="PF21175">
    <property type="entry name" value="RecR_C"/>
    <property type="match status" value="1"/>
</dbReference>
<evidence type="ECO:0000256" key="5">
    <source>
        <dbReference type="ARBA" id="ARBA00023172"/>
    </source>
</evidence>
<dbReference type="GO" id="GO:0003677">
    <property type="term" value="F:DNA binding"/>
    <property type="evidence" value="ECO:0007669"/>
    <property type="project" value="InterPro"/>
</dbReference>
<organism evidence="8">
    <name type="scientific">hydrothermal vent metagenome</name>
    <dbReference type="NCBI Taxonomy" id="652676"/>
    <lineage>
        <taxon>unclassified sequences</taxon>
        <taxon>metagenomes</taxon>
        <taxon>ecological metagenomes</taxon>
    </lineage>
</organism>
<keyword evidence="1" id="KW-0479">Metal-binding</keyword>
<dbReference type="PANTHER" id="PTHR30446:SF0">
    <property type="entry name" value="RECOMBINATION PROTEIN RECR"/>
    <property type="match status" value="1"/>
</dbReference>
<dbReference type="Gene3D" id="1.10.8.420">
    <property type="entry name" value="RecR Domain 1"/>
    <property type="match status" value="1"/>
</dbReference>
<dbReference type="InterPro" id="IPR000093">
    <property type="entry name" value="DNA_Rcmb_RecR"/>
</dbReference>
<dbReference type="InterPro" id="IPR015967">
    <property type="entry name" value="Rcmb_RecR_Znf"/>
</dbReference>
<keyword evidence="4" id="KW-0862">Zinc</keyword>
<evidence type="ECO:0000256" key="6">
    <source>
        <dbReference type="ARBA" id="ARBA00023204"/>
    </source>
</evidence>
<evidence type="ECO:0000256" key="1">
    <source>
        <dbReference type="ARBA" id="ARBA00022723"/>
    </source>
</evidence>
<dbReference type="InterPro" id="IPR006171">
    <property type="entry name" value="TOPRIM_dom"/>
</dbReference>
<evidence type="ECO:0000256" key="3">
    <source>
        <dbReference type="ARBA" id="ARBA00022771"/>
    </source>
</evidence>
<evidence type="ECO:0000256" key="4">
    <source>
        <dbReference type="ARBA" id="ARBA00022833"/>
    </source>
</evidence>
<sequence length="190" mass="21057">MPKHYKIEAFENLVEAFQSLPSVGKKSAIRMAYHAVMVDGFAAMKLSHALETGINSIQKCSKCHNMSEDELCAICSDPYRDTSKLCIVQSAKDILTIEESGQFSGVYYVISEVHDLDEAHLFYAVGGVDEIIFAFPPSIATDTMILYIEDKLKGLEIQFTKIAQGVPTGVELENIDIMSLSRALESRVKI</sequence>
<name>A0A1W1CVH6_9ZZZZ</name>